<feature type="chain" id="PRO_5045380176" evidence="1">
    <location>
        <begin position="23"/>
        <end position="124"/>
    </location>
</feature>
<sequence>MKFLIITAFLIASNVLSANSHAVSLPAANIRLSAAVTIKDFTAQVTGNKTKLHWSVLNNSNASSIEVEYSADGKTFTQAGLVWCSEESATENYGLTINNKSNYYRLKLTCKDGTVLYANTNAGK</sequence>
<keyword evidence="3" id="KW-1185">Reference proteome</keyword>
<dbReference type="EMBL" id="JBHUOZ010000001">
    <property type="protein sequence ID" value="MFD2919131.1"/>
    <property type="molecule type" value="Genomic_DNA"/>
</dbReference>
<evidence type="ECO:0000256" key="1">
    <source>
        <dbReference type="SAM" id="SignalP"/>
    </source>
</evidence>
<protein>
    <submittedName>
        <fullName evidence="2">Uncharacterized protein</fullName>
    </submittedName>
</protein>
<dbReference type="Proteomes" id="UP001597511">
    <property type="component" value="Unassembled WGS sequence"/>
</dbReference>
<keyword evidence="1" id="KW-0732">Signal</keyword>
<dbReference type="RefSeq" id="WP_386096020.1">
    <property type="nucleotide sequence ID" value="NZ_JBHUOZ010000001.1"/>
</dbReference>
<comment type="caution">
    <text evidence="2">The sequence shown here is derived from an EMBL/GenBank/DDBJ whole genome shotgun (WGS) entry which is preliminary data.</text>
</comment>
<gene>
    <name evidence="2" type="ORF">ACFS6H_05355</name>
</gene>
<accession>A0ABW6A4I0</accession>
<proteinExistence type="predicted"/>
<feature type="signal peptide" evidence="1">
    <location>
        <begin position="1"/>
        <end position="22"/>
    </location>
</feature>
<reference evidence="3" key="1">
    <citation type="journal article" date="2019" name="Int. J. Syst. Evol. Microbiol.">
        <title>The Global Catalogue of Microorganisms (GCM) 10K type strain sequencing project: providing services to taxonomists for standard genome sequencing and annotation.</title>
        <authorList>
            <consortium name="The Broad Institute Genomics Platform"/>
            <consortium name="The Broad Institute Genome Sequencing Center for Infectious Disease"/>
            <person name="Wu L."/>
            <person name="Ma J."/>
        </authorList>
    </citation>
    <scope>NUCLEOTIDE SEQUENCE [LARGE SCALE GENOMIC DNA]</scope>
    <source>
        <strain evidence="3">KCTC 23299</strain>
    </source>
</reference>
<evidence type="ECO:0000313" key="3">
    <source>
        <dbReference type="Proteomes" id="UP001597511"/>
    </source>
</evidence>
<evidence type="ECO:0000313" key="2">
    <source>
        <dbReference type="EMBL" id="MFD2919131.1"/>
    </source>
</evidence>
<organism evidence="2 3">
    <name type="scientific">Terrimonas rubra</name>
    <dbReference type="NCBI Taxonomy" id="1035890"/>
    <lineage>
        <taxon>Bacteria</taxon>
        <taxon>Pseudomonadati</taxon>
        <taxon>Bacteroidota</taxon>
        <taxon>Chitinophagia</taxon>
        <taxon>Chitinophagales</taxon>
        <taxon>Chitinophagaceae</taxon>
        <taxon>Terrimonas</taxon>
    </lineage>
</organism>
<name>A0ABW6A4I0_9BACT</name>